<sequence length="34" mass="3904">MPLKLVALVGRFGGFLFYFLDVRHRRVAVNNLLA</sequence>
<organism evidence="1">
    <name type="scientific">marine metagenome</name>
    <dbReference type="NCBI Taxonomy" id="408172"/>
    <lineage>
        <taxon>unclassified sequences</taxon>
        <taxon>metagenomes</taxon>
        <taxon>ecological metagenomes</taxon>
    </lineage>
</organism>
<proteinExistence type="predicted"/>
<evidence type="ECO:0000313" key="1">
    <source>
        <dbReference type="EMBL" id="SVB94833.1"/>
    </source>
</evidence>
<dbReference type="AlphaFoldDB" id="A0A382I7H5"/>
<feature type="non-terminal residue" evidence="1">
    <location>
        <position position="34"/>
    </location>
</feature>
<accession>A0A382I7H5</accession>
<name>A0A382I7H5_9ZZZZ</name>
<gene>
    <name evidence="1" type="ORF">METZ01_LOCUS247687</name>
</gene>
<dbReference type="EMBL" id="UINC01065310">
    <property type="protein sequence ID" value="SVB94833.1"/>
    <property type="molecule type" value="Genomic_DNA"/>
</dbReference>
<protein>
    <submittedName>
        <fullName evidence="1">Uncharacterized protein</fullName>
    </submittedName>
</protein>
<reference evidence="1" key="1">
    <citation type="submission" date="2018-05" db="EMBL/GenBank/DDBJ databases">
        <authorList>
            <person name="Lanie J.A."/>
            <person name="Ng W.-L."/>
            <person name="Kazmierczak K.M."/>
            <person name="Andrzejewski T.M."/>
            <person name="Davidsen T.M."/>
            <person name="Wayne K.J."/>
            <person name="Tettelin H."/>
            <person name="Glass J.I."/>
            <person name="Rusch D."/>
            <person name="Podicherti R."/>
            <person name="Tsui H.-C.T."/>
            <person name="Winkler M.E."/>
        </authorList>
    </citation>
    <scope>NUCLEOTIDE SEQUENCE</scope>
</reference>